<evidence type="ECO:0000313" key="1">
    <source>
        <dbReference type="EMBL" id="KOF66252.1"/>
    </source>
</evidence>
<reference evidence="1" key="1">
    <citation type="submission" date="2015-07" db="EMBL/GenBank/DDBJ databases">
        <title>MeaNS - Measles Nucleotide Surveillance Program.</title>
        <authorList>
            <person name="Tran T."/>
            <person name="Druce J."/>
        </authorList>
    </citation>
    <scope>NUCLEOTIDE SEQUENCE</scope>
    <source>
        <strain evidence="1">UCB-OBI-ISO-001</strain>
        <tissue evidence="1">Gonad</tissue>
    </source>
</reference>
<sequence>MKSLIFIDTDLNSLHVYRCRNILTHRCVFINVCIHGSVTHAFFFLYSHHTSDCMSDRC</sequence>
<protein>
    <submittedName>
        <fullName evidence="1">Uncharacterized protein</fullName>
    </submittedName>
</protein>
<gene>
    <name evidence="1" type="ORF">OCBIM_22013033mg</name>
</gene>
<name>A0A0L8FNK9_OCTBM</name>
<accession>A0A0L8FNK9</accession>
<dbReference type="AlphaFoldDB" id="A0A0L8FNK9"/>
<organism evidence="1">
    <name type="scientific">Octopus bimaculoides</name>
    <name type="common">California two-spotted octopus</name>
    <dbReference type="NCBI Taxonomy" id="37653"/>
    <lineage>
        <taxon>Eukaryota</taxon>
        <taxon>Metazoa</taxon>
        <taxon>Spiralia</taxon>
        <taxon>Lophotrochozoa</taxon>
        <taxon>Mollusca</taxon>
        <taxon>Cephalopoda</taxon>
        <taxon>Coleoidea</taxon>
        <taxon>Octopodiformes</taxon>
        <taxon>Octopoda</taxon>
        <taxon>Incirrata</taxon>
        <taxon>Octopodidae</taxon>
        <taxon>Octopus</taxon>
    </lineage>
</organism>
<dbReference type="EMBL" id="KQ428349">
    <property type="protein sequence ID" value="KOF66252.1"/>
    <property type="molecule type" value="Genomic_DNA"/>
</dbReference>
<proteinExistence type="predicted"/>